<evidence type="ECO:0000313" key="1">
    <source>
        <dbReference type="EMBL" id="CAD7044759.1"/>
    </source>
</evidence>
<dbReference type="Pfam" id="PF05930">
    <property type="entry name" value="Phage_AlpA"/>
    <property type="match status" value="1"/>
</dbReference>
<organism evidence="1 2">
    <name type="scientific">Pseudorhizobium endolithicum</name>
    <dbReference type="NCBI Taxonomy" id="1191678"/>
    <lineage>
        <taxon>Bacteria</taxon>
        <taxon>Pseudomonadati</taxon>
        <taxon>Pseudomonadota</taxon>
        <taxon>Alphaproteobacteria</taxon>
        <taxon>Hyphomicrobiales</taxon>
        <taxon>Rhizobiaceae</taxon>
        <taxon>Rhizobium/Agrobacterium group</taxon>
        <taxon>Pseudorhizobium</taxon>
    </lineage>
</organism>
<keyword evidence="2" id="KW-1185">Reference proteome</keyword>
<dbReference type="RefSeq" id="WP_142593232.1">
    <property type="nucleotide sequence ID" value="NZ_CABFWF030000013.1"/>
</dbReference>
<dbReference type="InterPro" id="IPR010260">
    <property type="entry name" value="AlpA"/>
</dbReference>
<sequence length="70" mass="7797">MVREIIRKPEVKRLTGYADSTLYKHIAAGRFPKPIKLSPGGRASGWFADEIASWQESRVKERDGGAHDAS</sequence>
<dbReference type="Proteomes" id="UP000606921">
    <property type="component" value="Unassembled WGS sequence"/>
</dbReference>
<comment type="caution">
    <text evidence="1">The sequence shown here is derived from an EMBL/GenBank/DDBJ whole genome shotgun (WGS) entry which is preliminary data.</text>
</comment>
<accession>A0ABM8PRQ2</accession>
<proteinExistence type="predicted"/>
<name>A0ABM8PRQ2_9HYPH</name>
<protein>
    <submittedName>
        <fullName evidence="1">AlpA family phage regulatory protein</fullName>
    </submittedName>
</protein>
<gene>
    <name evidence="1" type="ORF">REJC140_03864</name>
</gene>
<evidence type="ECO:0000313" key="2">
    <source>
        <dbReference type="Proteomes" id="UP000606921"/>
    </source>
</evidence>
<dbReference type="Gene3D" id="1.10.238.160">
    <property type="match status" value="1"/>
</dbReference>
<dbReference type="EMBL" id="CABFWF030000013">
    <property type="protein sequence ID" value="CAD7044759.1"/>
    <property type="molecule type" value="Genomic_DNA"/>
</dbReference>
<reference evidence="1 2" key="1">
    <citation type="submission" date="2020-11" db="EMBL/GenBank/DDBJ databases">
        <authorList>
            <person name="Lassalle F."/>
        </authorList>
    </citation>
    <scope>NUCLEOTIDE SEQUENCE [LARGE SCALE GENOMIC DNA]</scope>
    <source>
        <strain evidence="1 2">JC140</strain>
    </source>
</reference>